<dbReference type="EMBL" id="LKAM01000012">
    <property type="protein sequence ID" value="KUM46249.1"/>
    <property type="molecule type" value="Genomic_DNA"/>
</dbReference>
<evidence type="ECO:0000313" key="1">
    <source>
        <dbReference type="EMBL" id="KUM46249.1"/>
    </source>
</evidence>
<dbReference type="AlphaFoldDB" id="A0A101LVQ8"/>
<geneLocation type="mitochondrion" evidence="1"/>
<proteinExistence type="predicted"/>
<protein>
    <submittedName>
        <fullName evidence="1">Uncharacterized protein</fullName>
    </submittedName>
</protein>
<name>A0A101LVQ8_PICGL</name>
<accession>A0A101LVQ8</accession>
<sequence length="89" mass="9906">MGYFFTLFLITRSDSKKGPAFLKTFITKAKGPACLPKDFHYQTSRIDATDCLPDGLSMAKGMVFSTRLSDSPTMSRAFGLPMGSKDRWI</sequence>
<keyword evidence="1" id="KW-0496">Mitochondrion</keyword>
<organism evidence="1">
    <name type="scientific">Picea glauca</name>
    <name type="common">White spruce</name>
    <name type="synonym">Pinus glauca</name>
    <dbReference type="NCBI Taxonomy" id="3330"/>
    <lineage>
        <taxon>Eukaryota</taxon>
        <taxon>Viridiplantae</taxon>
        <taxon>Streptophyta</taxon>
        <taxon>Embryophyta</taxon>
        <taxon>Tracheophyta</taxon>
        <taxon>Spermatophyta</taxon>
        <taxon>Pinopsida</taxon>
        <taxon>Pinidae</taxon>
        <taxon>Conifers I</taxon>
        <taxon>Pinales</taxon>
        <taxon>Pinaceae</taxon>
        <taxon>Picea</taxon>
    </lineage>
</organism>
<comment type="caution">
    <text evidence="1">The sequence shown here is derived from an EMBL/GenBank/DDBJ whole genome shotgun (WGS) entry which is preliminary data.</text>
</comment>
<reference evidence="1" key="1">
    <citation type="journal article" date="2015" name="Genome Biol. Evol.">
        <title>Organellar Genomes of White Spruce (Picea glauca): Assembly and Annotation.</title>
        <authorList>
            <person name="Jackman S.D."/>
            <person name="Warren R.L."/>
            <person name="Gibb E.A."/>
            <person name="Vandervalk B.P."/>
            <person name="Mohamadi H."/>
            <person name="Chu J."/>
            <person name="Raymond A."/>
            <person name="Pleasance S."/>
            <person name="Coope R."/>
            <person name="Wildung M.R."/>
            <person name="Ritland C.E."/>
            <person name="Bousquet J."/>
            <person name="Jones S.J."/>
            <person name="Bohlmann J."/>
            <person name="Birol I."/>
        </authorList>
    </citation>
    <scope>NUCLEOTIDE SEQUENCE [LARGE SCALE GENOMIC DNA]</scope>
    <source>
        <tissue evidence="1">Flushing bud</tissue>
    </source>
</reference>
<gene>
    <name evidence="1" type="ORF">ABT39_MTgene1755</name>
</gene>